<name>A0ACC1LP65_9FUNG</name>
<gene>
    <name evidence="1" type="ORF">H4S07_001117</name>
</gene>
<protein>
    <submittedName>
        <fullName evidence="1">Uncharacterized protein</fullName>
    </submittedName>
</protein>
<keyword evidence="2" id="KW-1185">Reference proteome</keyword>
<dbReference type="Proteomes" id="UP001140096">
    <property type="component" value="Unassembled WGS sequence"/>
</dbReference>
<reference evidence="1" key="1">
    <citation type="submission" date="2022-07" db="EMBL/GenBank/DDBJ databases">
        <title>Phylogenomic reconstructions and comparative analyses of Kickxellomycotina fungi.</title>
        <authorList>
            <person name="Reynolds N.K."/>
            <person name="Stajich J.E."/>
            <person name="Barry K."/>
            <person name="Grigoriev I.V."/>
            <person name="Crous P."/>
            <person name="Smith M.E."/>
        </authorList>
    </citation>
    <scope>NUCLEOTIDE SEQUENCE</scope>
    <source>
        <strain evidence="1">CBS 102833</strain>
    </source>
</reference>
<sequence>MSFASAAKNMRKFFQRPPSTTFVANDSSLSTTPTIRPLTRGMLKHPEVRKVLIRYALFILLAFTPVVFAAVALSFSDPTNAGKTAIYLVTFSVTFTAIGYGGWKSYRQILHATEPPSPPRAQQPSRPALTRVGSAVDAFNSEQRYYTHMQHAGSGQTLPGGSNDFNDGRVLSLTPYNPPMTQPHADYGAQYVPPVNMPRPHMLMDMPLPPPRMPEPAFYGHSQPQEPMAVFVPLNGGDNSVPHSYAREPVPNPPRFNIQPPSPPSGYALPRRLSASASNAEGLRRSEDAESPYDDDDSAQLYSFDKVRVNKDDTSRRMSRRSSHRHSVGSIPTMERNAQSQYTEDYSAPPTPNAAVFNTRNLNLPQGSIMQPQRPMLVAADQISATHGSSSDLPLHVVNDVAPAPRRPSPPNRGLPPSPPNQGLPPRPDMNLSQVNDGYVEQWLDSSTQPDYHPSMRRIGRGMSTQSLAASSVDLVIPEKFAAPEAGKIVKTTTKVPPKGRSIYGERGLIEESKNNQSDATIDHLVSDMMASSVSNIGQGMAATPMPAPRPTLKSAGTFGNDAAAIYGGSSEEFANKGKAPFRGDAIGSSTGSEQMPVPAARDLVGLNEPLLDSLTSLATVGYQGKGKVADEWQQQSGNPFAVPAGVSQAQNPAASEHLIDMADSQQGRNGAGAADSRYFSAVSLPQPSHQAPNAMNTFHEHEEENDDFLDDDDSDDDSVAKPMSPVIPNAANNQVGDSDKWKTNSINFSNMAAELAKALTQPNGPHESLISGTPDLRRDSVSIDIHYPDISPMQAQHVTAPFAQRAEVRGRPTLPKQGWQNNPGSHMSLSPVGEYGDPDHTTFNLK</sequence>
<evidence type="ECO:0000313" key="2">
    <source>
        <dbReference type="Proteomes" id="UP001140096"/>
    </source>
</evidence>
<evidence type="ECO:0000313" key="1">
    <source>
        <dbReference type="EMBL" id="KAJ2812827.1"/>
    </source>
</evidence>
<proteinExistence type="predicted"/>
<dbReference type="EMBL" id="JANBUP010000150">
    <property type="protein sequence ID" value="KAJ2812827.1"/>
    <property type="molecule type" value="Genomic_DNA"/>
</dbReference>
<comment type="caution">
    <text evidence="1">The sequence shown here is derived from an EMBL/GenBank/DDBJ whole genome shotgun (WGS) entry which is preliminary data.</text>
</comment>
<organism evidence="1 2">
    <name type="scientific">Coemansia furcata</name>
    <dbReference type="NCBI Taxonomy" id="417177"/>
    <lineage>
        <taxon>Eukaryota</taxon>
        <taxon>Fungi</taxon>
        <taxon>Fungi incertae sedis</taxon>
        <taxon>Zoopagomycota</taxon>
        <taxon>Kickxellomycotina</taxon>
        <taxon>Kickxellomycetes</taxon>
        <taxon>Kickxellales</taxon>
        <taxon>Kickxellaceae</taxon>
        <taxon>Coemansia</taxon>
    </lineage>
</organism>
<accession>A0ACC1LP65</accession>